<keyword evidence="2" id="KW-0677">Repeat</keyword>
<dbReference type="EMBL" id="RBWX01000008">
    <property type="protein sequence ID" value="RKS89242.1"/>
    <property type="molecule type" value="Genomic_DNA"/>
</dbReference>
<dbReference type="Pfam" id="PF00571">
    <property type="entry name" value="CBS"/>
    <property type="match status" value="2"/>
</dbReference>
<evidence type="ECO:0000256" key="4">
    <source>
        <dbReference type="PROSITE-ProRule" id="PRU00703"/>
    </source>
</evidence>
<reference evidence="7 9" key="2">
    <citation type="submission" date="2018-10" db="EMBL/GenBank/DDBJ databases">
        <title>Genomic Encyclopedia of Type Strains, Phase IV (KMG-IV): sequencing the most valuable type-strain genomes for metagenomic binning, comparative biology and taxonomic classification.</title>
        <authorList>
            <person name="Goeker M."/>
        </authorList>
    </citation>
    <scope>NUCLEOTIDE SEQUENCE [LARGE SCALE GENOMIC DNA]</scope>
    <source>
        <strain evidence="7 9">DSM 19791</strain>
    </source>
</reference>
<dbReference type="InterPro" id="IPR005170">
    <property type="entry name" value="Transptr-assoc_dom"/>
</dbReference>
<dbReference type="SUPFAM" id="SSF54631">
    <property type="entry name" value="CBS-domain pair"/>
    <property type="match status" value="1"/>
</dbReference>
<dbReference type="SMART" id="SM00116">
    <property type="entry name" value="CBS"/>
    <property type="match status" value="2"/>
</dbReference>
<dbReference type="Proteomes" id="UP000276029">
    <property type="component" value="Unassembled WGS sequence"/>
</dbReference>
<evidence type="ECO:0000256" key="1">
    <source>
        <dbReference type="ARBA" id="ARBA00006446"/>
    </source>
</evidence>
<evidence type="ECO:0000259" key="5">
    <source>
        <dbReference type="PROSITE" id="PS51371"/>
    </source>
</evidence>
<feature type="domain" description="CBS" evidence="5">
    <location>
        <begin position="145"/>
        <end position="205"/>
    </location>
</feature>
<keyword evidence="3 4" id="KW-0129">CBS domain</keyword>
<evidence type="ECO:0000313" key="6">
    <source>
        <dbReference type="EMBL" id="BBE33000.1"/>
    </source>
</evidence>
<comment type="similarity">
    <text evidence="1">Belongs to the UPF0053 family. Hemolysin C subfamily.</text>
</comment>
<sequence>MSDEPPSSSGDQPFRPLLRALRSLIFGRSAEATLRESIEEALEDHAGDTPEGDDLSETERLMLRNLLDFGERRVGDVMVPRGEIIACDVEDSFQTLVAAFVDAGHSRLPVFRESLDDVIGMIHVKDVYAVIAGEGRSANVEAESLLRPVLFVPPAMRVLDLLARMRQGRTHMAIVVDEYGGTDGLVTIEDLVEEIVGDIADEHDEEEAEAITPLPDGGFEVDARVDIEALEKATGAPLSEAADGDVDTVGGLVFMLAGHIPAIGEIVEHPGGWSFEVTAGDERKIERVRAWPPAAVAAAAGGA</sequence>
<dbReference type="AlphaFoldDB" id="A0AAD1D3I1"/>
<proteinExistence type="inferred from homology"/>
<dbReference type="PANTHER" id="PTHR22777:SF27">
    <property type="entry name" value="MAGNESIUM AND COBALT EFFLUX PROTEIN CORC"/>
    <property type="match status" value="1"/>
</dbReference>
<dbReference type="PANTHER" id="PTHR22777">
    <property type="entry name" value="HEMOLYSIN-RELATED"/>
    <property type="match status" value="1"/>
</dbReference>
<evidence type="ECO:0000313" key="8">
    <source>
        <dbReference type="Proteomes" id="UP000275727"/>
    </source>
</evidence>
<keyword evidence="9" id="KW-1185">Reference proteome</keyword>
<name>A0AAD1D3I1_SPHMI</name>
<reference evidence="6 8" key="1">
    <citation type="submission" date="2018-06" db="EMBL/GenBank/DDBJ databases">
        <title>Complete Genome Sequence of the Microcystin-Degrading Bacterium Sphingosinicella microcystinivorans Strain B-9.</title>
        <authorList>
            <person name="Jin H."/>
            <person name="Nishizawa T."/>
            <person name="Guo Y."/>
            <person name="Nishizawa A."/>
            <person name="Park H."/>
            <person name="Kato H."/>
            <person name="Tsuji K."/>
            <person name="Harada K."/>
        </authorList>
    </citation>
    <scope>NUCLEOTIDE SEQUENCE [LARGE SCALE GENOMIC DNA]</scope>
    <source>
        <strain evidence="6 8">B9</strain>
    </source>
</reference>
<dbReference type="Gene3D" id="3.30.465.10">
    <property type="match status" value="1"/>
</dbReference>
<gene>
    <name evidence="7" type="ORF">DFR51_2457</name>
    <name evidence="6" type="ORF">SmB9_06580</name>
</gene>
<dbReference type="InterPro" id="IPR046342">
    <property type="entry name" value="CBS_dom_sf"/>
</dbReference>
<dbReference type="SMART" id="SM01091">
    <property type="entry name" value="CorC_HlyC"/>
    <property type="match status" value="1"/>
</dbReference>
<dbReference type="GO" id="GO:0050660">
    <property type="term" value="F:flavin adenine dinucleotide binding"/>
    <property type="evidence" value="ECO:0007669"/>
    <property type="project" value="InterPro"/>
</dbReference>
<accession>A0AAD1D3I1</accession>
<dbReference type="InterPro" id="IPR044751">
    <property type="entry name" value="Ion_transp-like_CBS"/>
</dbReference>
<evidence type="ECO:0000256" key="3">
    <source>
        <dbReference type="ARBA" id="ARBA00023122"/>
    </source>
</evidence>
<dbReference type="EMBL" id="AP018711">
    <property type="protein sequence ID" value="BBE33000.1"/>
    <property type="molecule type" value="Genomic_DNA"/>
</dbReference>
<dbReference type="KEGG" id="smic:SmB9_06580"/>
<dbReference type="GO" id="GO:0005886">
    <property type="term" value="C:plasma membrane"/>
    <property type="evidence" value="ECO:0007669"/>
    <property type="project" value="TreeGrafter"/>
</dbReference>
<feature type="domain" description="CBS" evidence="5">
    <location>
        <begin position="78"/>
        <end position="138"/>
    </location>
</feature>
<dbReference type="PROSITE" id="PS51371">
    <property type="entry name" value="CBS"/>
    <property type="match status" value="2"/>
</dbReference>
<dbReference type="Pfam" id="PF03471">
    <property type="entry name" value="CorC_HlyC"/>
    <property type="match status" value="1"/>
</dbReference>
<protein>
    <submittedName>
        <fullName evidence="7">CBS domain protein</fullName>
    </submittedName>
    <submittedName>
        <fullName evidence="6">Hemolysin C</fullName>
    </submittedName>
</protein>
<evidence type="ECO:0000313" key="7">
    <source>
        <dbReference type="EMBL" id="RKS89242.1"/>
    </source>
</evidence>
<dbReference type="InterPro" id="IPR016169">
    <property type="entry name" value="FAD-bd_PCMH_sub2"/>
</dbReference>
<dbReference type="InterPro" id="IPR036318">
    <property type="entry name" value="FAD-bd_PCMH-like_sf"/>
</dbReference>
<evidence type="ECO:0000313" key="9">
    <source>
        <dbReference type="Proteomes" id="UP000276029"/>
    </source>
</evidence>
<dbReference type="InterPro" id="IPR000644">
    <property type="entry name" value="CBS_dom"/>
</dbReference>
<dbReference type="FunFam" id="3.10.580.10:FF:000002">
    <property type="entry name" value="Magnesium/cobalt efflux protein CorC"/>
    <property type="match status" value="1"/>
</dbReference>
<evidence type="ECO:0000256" key="2">
    <source>
        <dbReference type="ARBA" id="ARBA00022737"/>
    </source>
</evidence>
<dbReference type="Gene3D" id="3.10.580.10">
    <property type="entry name" value="CBS-domain"/>
    <property type="match status" value="1"/>
</dbReference>
<organism evidence="6 8">
    <name type="scientific">Sphingosinicella microcystinivorans</name>
    <dbReference type="NCBI Taxonomy" id="335406"/>
    <lineage>
        <taxon>Bacteria</taxon>
        <taxon>Pseudomonadati</taxon>
        <taxon>Pseudomonadota</taxon>
        <taxon>Alphaproteobacteria</taxon>
        <taxon>Sphingomonadales</taxon>
        <taxon>Sphingosinicellaceae</taxon>
        <taxon>Sphingosinicella</taxon>
    </lineage>
</organism>
<dbReference type="RefSeq" id="WP_121051641.1">
    <property type="nucleotide sequence ID" value="NZ_AP018711.1"/>
</dbReference>
<dbReference type="CDD" id="cd04590">
    <property type="entry name" value="CBS_pair_CorC_HlyC_assoc"/>
    <property type="match status" value="1"/>
</dbReference>
<dbReference type="Proteomes" id="UP000275727">
    <property type="component" value="Chromosome"/>
</dbReference>
<dbReference type="SUPFAM" id="SSF56176">
    <property type="entry name" value="FAD-binding/transporter-associated domain-like"/>
    <property type="match status" value="1"/>
</dbReference>